<protein>
    <submittedName>
        <fullName evidence="2">Uncharacterized protein</fullName>
    </submittedName>
</protein>
<dbReference type="RefSeq" id="WP_069457351.1">
    <property type="nucleotide sequence ID" value="NZ_LYBW01000044.1"/>
</dbReference>
<feature type="region of interest" description="Disordered" evidence="1">
    <location>
        <begin position="1"/>
        <end position="23"/>
    </location>
</feature>
<dbReference type="EMBL" id="LYBW01000044">
    <property type="protein sequence ID" value="ODR92434.1"/>
    <property type="molecule type" value="Genomic_DNA"/>
</dbReference>
<dbReference type="AlphaFoldDB" id="A0A1E3VFW9"/>
<name>A0A1E3VFW9_9HYPH</name>
<keyword evidence="3" id="KW-1185">Reference proteome</keyword>
<evidence type="ECO:0000313" key="3">
    <source>
        <dbReference type="Proteomes" id="UP000094342"/>
    </source>
</evidence>
<proteinExistence type="predicted"/>
<sequence>MMSKAQKLRAKRKAQLGRPRKADAERFACGKIKPEWSRRENEKEAMAVALAARKRMHGLETGSAFAGYTLGRLFLDGRITETQRQAGDDYAAVMTRYYHLTGIPYPSVRAQVIGRVKGHAGETSEARHRQARKAADTMMRLEGVLLRCEEGRQVKTTVFNVCVMDYEGLRMMPEPQLLWLKRGLNALLFDKGLREHGERDYSFIQE</sequence>
<comment type="caution">
    <text evidence="2">The sequence shown here is derived from an EMBL/GenBank/DDBJ whole genome shotgun (WGS) entry which is preliminary data.</text>
</comment>
<accession>A0A1E3VFW9</accession>
<dbReference type="Proteomes" id="UP000094342">
    <property type="component" value="Unassembled WGS sequence"/>
</dbReference>
<evidence type="ECO:0000256" key="1">
    <source>
        <dbReference type="SAM" id="MobiDB-lite"/>
    </source>
</evidence>
<feature type="compositionally biased region" description="Basic residues" evidence="1">
    <location>
        <begin position="1"/>
        <end position="19"/>
    </location>
</feature>
<dbReference type="OrthoDB" id="8277033at2"/>
<organism evidence="2 3">
    <name type="scientific">Sinorhizobium alkalisoli</name>
    <dbReference type="NCBI Taxonomy" id="1752398"/>
    <lineage>
        <taxon>Bacteria</taxon>
        <taxon>Pseudomonadati</taxon>
        <taxon>Pseudomonadota</taxon>
        <taxon>Alphaproteobacteria</taxon>
        <taxon>Hyphomicrobiales</taxon>
        <taxon>Rhizobiaceae</taxon>
        <taxon>Sinorhizobium/Ensifer group</taxon>
        <taxon>Sinorhizobium</taxon>
    </lineage>
</organism>
<reference evidence="3" key="1">
    <citation type="submission" date="2016-05" db="EMBL/GenBank/DDBJ databases">
        <authorList>
            <person name="Li Y."/>
        </authorList>
    </citation>
    <scope>NUCLEOTIDE SEQUENCE [LARGE SCALE GENOMIC DNA]</scope>
    <source>
        <strain evidence="3">YIC4027</strain>
    </source>
</reference>
<gene>
    <name evidence="2" type="ORF">A8M32_05220</name>
</gene>
<evidence type="ECO:0000313" key="2">
    <source>
        <dbReference type="EMBL" id="ODR92434.1"/>
    </source>
</evidence>